<evidence type="ECO:0000313" key="2">
    <source>
        <dbReference type="Proteomes" id="UP000218505"/>
    </source>
</evidence>
<dbReference type="InterPro" id="IPR034660">
    <property type="entry name" value="DinB/YfiT-like"/>
</dbReference>
<dbReference type="Proteomes" id="UP000218505">
    <property type="component" value="Chromosome"/>
</dbReference>
<dbReference type="Gene3D" id="1.20.120.450">
    <property type="entry name" value="dinb family like domain"/>
    <property type="match status" value="1"/>
</dbReference>
<dbReference type="RefSeq" id="WP_096492262.1">
    <property type="nucleotide sequence ID" value="NZ_CP023445.1"/>
</dbReference>
<proteinExistence type="predicted"/>
<evidence type="ECO:0000313" key="1">
    <source>
        <dbReference type="EMBL" id="ATE53312.1"/>
    </source>
</evidence>
<dbReference type="EMBL" id="CP023445">
    <property type="protein sequence ID" value="ATE53312.1"/>
    <property type="molecule type" value="Genomic_DNA"/>
</dbReference>
<organism evidence="1 2">
    <name type="scientific">Actinosynnema pretiosum</name>
    <dbReference type="NCBI Taxonomy" id="42197"/>
    <lineage>
        <taxon>Bacteria</taxon>
        <taxon>Bacillati</taxon>
        <taxon>Actinomycetota</taxon>
        <taxon>Actinomycetes</taxon>
        <taxon>Pseudonocardiales</taxon>
        <taxon>Pseudonocardiaceae</taxon>
        <taxon>Actinosynnema</taxon>
    </lineage>
</organism>
<protein>
    <recommendedName>
        <fullName evidence="3">Mini-circle protein</fullName>
    </recommendedName>
</protein>
<evidence type="ECO:0008006" key="3">
    <source>
        <dbReference type="Google" id="ProtNLM"/>
    </source>
</evidence>
<sequence length="182" mass="19675">MTTAAPAAGPANSTAEAADLVEALQTHRGFLRHTLGGVTREQLTARSTVSELTLGGIVKHLTAMEAEWMRFAKGEPHVMDFPSDPAGLAVVEEAFREEFRIAEDQTAEELLAEYARVAAETDAAIPGLDLDRARELPIAPWFEPGATRTVRRVLVHLIAETAQHAGHADIIRESIDGQKTMG</sequence>
<reference evidence="1" key="1">
    <citation type="submission" date="2017-09" db="EMBL/GenBank/DDBJ databases">
        <title>Complete Genome Sequence of ansamitocin-producing Bacterium Actinosynnema pretiosum X47.</title>
        <authorList>
            <person name="Cao G."/>
            <person name="Zong G."/>
            <person name="Zhong C."/>
            <person name="Fu J."/>
        </authorList>
    </citation>
    <scope>NUCLEOTIDE SEQUENCE [LARGE SCALE GENOMIC DNA]</scope>
    <source>
        <strain evidence="1">X47</strain>
    </source>
</reference>
<keyword evidence="2" id="KW-1185">Reference proteome</keyword>
<dbReference type="AlphaFoldDB" id="A0A290Z2U0"/>
<dbReference type="KEGG" id="apre:CNX65_08435"/>
<dbReference type="Pfam" id="PF04978">
    <property type="entry name" value="MST"/>
    <property type="match status" value="1"/>
</dbReference>
<gene>
    <name evidence="1" type="ORF">CNX65_08435</name>
</gene>
<dbReference type="InterPro" id="IPR007061">
    <property type="entry name" value="MST-like"/>
</dbReference>
<name>A0A290Z2U0_9PSEU</name>
<dbReference type="SUPFAM" id="SSF109854">
    <property type="entry name" value="DinB/YfiT-like putative metalloenzymes"/>
    <property type="match status" value="1"/>
</dbReference>
<accession>A0A290Z2U0</accession>